<dbReference type="EMBL" id="JAAGNC010000208">
    <property type="protein sequence ID" value="NEC62282.1"/>
    <property type="molecule type" value="Genomic_DNA"/>
</dbReference>
<keyword evidence="2" id="KW-1185">Reference proteome</keyword>
<gene>
    <name evidence="1" type="ORF">G3I59_43450</name>
</gene>
<organism evidence="1 2">
    <name type="scientific">Amycolatopsis rubida</name>
    <dbReference type="NCBI Taxonomy" id="112413"/>
    <lineage>
        <taxon>Bacteria</taxon>
        <taxon>Bacillati</taxon>
        <taxon>Actinomycetota</taxon>
        <taxon>Actinomycetes</taxon>
        <taxon>Pseudonocardiales</taxon>
        <taxon>Pseudonocardiaceae</taxon>
        <taxon>Amycolatopsis</taxon>
    </lineage>
</organism>
<protein>
    <submittedName>
        <fullName evidence="1">Uncharacterized protein</fullName>
    </submittedName>
</protein>
<accession>A0ABX0CA33</accession>
<name>A0ABX0CA33_9PSEU</name>
<evidence type="ECO:0000313" key="2">
    <source>
        <dbReference type="Proteomes" id="UP000470404"/>
    </source>
</evidence>
<sequence length="78" mass="8356">MPRPLNSDERAVLLAQADRAEVVAAWAPGSVSVDLTVPDAVPDGELNGVFPRRAWVADVGEILVWVSRGALSGLEYAW</sequence>
<dbReference type="Proteomes" id="UP000470404">
    <property type="component" value="Unassembled WGS sequence"/>
</dbReference>
<dbReference type="RefSeq" id="WP_067582698.1">
    <property type="nucleotide sequence ID" value="NZ_JAAGNC010000208.1"/>
</dbReference>
<reference evidence="1 2" key="1">
    <citation type="submission" date="2020-01" db="EMBL/GenBank/DDBJ databases">
        <title>Insect and environment-associated Actinomycetes.</title>
        <authorList>
            <person name="Currrie C."/>
            <person name="Chevrette M."/>
            <person name="Carlson C."/>
            <person name="Stubbendieck R."/>
            <person name="Wendt-Pienkowski E."/>
        </authorList>
    </citation>
    <scope>NUCLEOTIDE SEQUENCE [LARGE SCALE GENOMIC DNA]</scope>
    <source>
        <strain evidence="1 2">SID8386</strain>
    </source>
</reference>
<evidence type="ECO:0000313" key="1">
    <source>
        <dbReference type="EMBL" id="NEC62282.1"/>
    </source>
</evidence>
<proteinExistence type="predicted"/>
<comment type="caution">
    <text evidence="1">The sequence shown here is derived from an EMBL/GenBank/DDBJ whole genome shotgun (WGS) entry which is preliminary data.</text>
</comment>